<keyword evidence="2" id="KW-0479">Metal-binding</keyword>
<comment type="cofactor">
    <cofactor evidence="1">
        <name>Mg(2+)</name>
        <dbReference type="ChEBI" id="CHEBI:18420"/>
    </cofactor>
</comment>
<dbReference type="InterPro" id="IPR004659">
    <property type="entry name" value="RNase_E/G"/>
</dbReference>
<keyword evidence="4" id="KW-0460">Magnesium</keyword>
<sequence length="453" mass="53306">MREFYIERFINSSKLAVLEDGKIEELIIDDKVSNISVKDVYSGKVVKLLKSMDACFIDIGNSQLAYLKYPKNKKIYENDRLLVQVIKLAKGDKKPSLSLEISLSGRYLVYIPDNSKLVFSNKIEKKEEIDRLKKIMEEISPSNQSFLLRTNAINASKKEIKEDLTILLDRYQKIEKKFNETNDLSLIYSDSNSVDKYIQEHLNRDLNKIVYYDCYENRQIRNIVKSIDNSYLDKLEKSNSIDVFRDYGIENKIEKYLKKTIHLKSGSWFTVEFTEAMTIIDVNSGKYIGHSNYENTIFRVNKECAREIANQIIVRNLYGIILVDFIDMKDEKQRQEVIDIMIKYLSKSSIKFNIHGFTKLGIMEISRRREGNSLHSYYFDCNKYVKEAVTYSINYIVDHLERKIIHDIVHTKNNNLIELNINKEEYDFIISNRPMVFGDFENKYNIKVEINKI</sequence>
<keyword evidence="5" id="KW-0694">RNA-binding</keyword>
<dbReference type="InterPro" id="IPR003029">
    <property type="entry name" value="S1_domain"/>
</dbReference>
<dbReference type="SMART" id="SM00316">
    <property type="entry name" value="S1"/>
    <property type="match status" value="1"/>
</dbReference>
<gene>
    <name evidence="7" type="ORF">O0R46_06610</name>
</gene>
<proteinExistence type="predicted"/>
<dbReference type="InterPro" id="IPR012340">
    <property type="entry name" value="NA-bd_OB-fold"/>
</dbReference>
<reference evidence="7" key="1">
    <citation type="submission" date="2022-12" db="EMBL/GenBank/DDBJ databases">
        <title>Peptostreptococcus.</title>
        <authorList>
            <person name="Lee S.H."/>
        </authorList>
    </citation>
    <scope>NUCLEOTIDE SEQUENCE</scope>
    <source>
        <strain evidence="7">CBA3647</strain>
    </source>
</reference>
<feature type="domain" description="S1 motif" evidence="6">
    <location>
        <begin position="36"/>
        <end position="100"/>
    </location>
</feature>
<protein>
    <submittedName>
        <fullName evidence="7">Ribonuclease E/G</fullName>
    </submittedName>
</protein>
<evidence type="ECO:0000259" key="6">
    <source>
        <dbReference type="SMART" id="SM00316"/>
    </source>
</evidence>
<dbReference type="PANTHER" id="PTHR30001">
    <property type="entry name" value="RIBONUCLEASE"/>
    <property type="match status" value="1"/>
</dbReference>
<keyword evidence="3" id="KW-0378">Hydrolase</keyword>
<evidence type="ECO:0000256" key="5">
    <source>
        <dbReference type="ARBA" id="ARBA00022884"/>
    </source>
</evidence>
<evidence type="ECO:0000256" key="2">
    <source>
        <dbReference type="ARBA" id="ARBA00022723"/>
    </source>
</evidence>
<dbReference type="Proteomes" id="UP001164187">
    <property type="component" value="Chromosome"/>
</dbReference>
<evidence type="ECO:0000256" key="3">
    <source>
        <dbReference type="ARBA" id="ARBA00022801"/>
    </source>
</evidence>
<dbReference type="Gene3D" id="2.40.50.140">
    <property type="entry name" value="Nucleic acid-binding proteins"/>
    <property type="match status" value="1"/>
</dbReference>
<evidence type="ECO:0000256" key="1">
    <source>
        <dbReference type="ARBA" id="ARBA00001946"/>
    </source>
</evidence>
<dbReference type="EMBL" id="CP114052">
    <property type="protein sequence ID" value="WAW14280.1"/>
    <property type="molecule type" value="Genomic_DNA"/>
</dbReference>
<accession>A0ABY7JQM8</accession>
<dbReference type="Pfam" id="PF10150">
    <property type="entry name" value="RNase_E_G"/>
    <property type="match status" value="1"/>
</dbReference>
<dbReference type="RefSeq" id="WP_269310942.1">
    <property type="nucleotide sequence ID" value="NZ_CP114052.1"/>
</dbReference>
<evidence type="ECO:0000256" key="4">
    <source>
        <dbReference type="ARBA" id="ARBA00022842"/>
    </source>
</evidence>
<dbReference type="SUPFAM" id="SSF50249">
    <property type="entry name" value="Nucleic acid-binding proteins"/>
    <property type="match status" value="1"/>
</dbReference>
<organism evidence="7 8">
    <name type="scientific">Peptostreptococcus equinus</name>
    <dbReference type="NCBI Taxonomy" id="3003601"/>
    <lineage>
        <taxon>Bacteria</taxon>
        <taxon>Bacillati</taxon>
        <taxon>Bacillota</taxon>
        <taxon>Clostridia</taxon>
        <taxon>Peptostreptococcales</taxon>
        <taxon>Peptostreptococcaceae</taxon>
        <taxon>Peptostreptococcus</taxon>
    </lineage>
</organism>
<dbReference type="PANTHER" id="PTHR30001:SF0">
    <property type="entry name" value="RIBONUCLEASE G"/>
    <property type="match status" value="1"/>
</dbReference>
<keyword evidence="8" id="KW-1185">Reference proteome</keyword>
<evidence type="ECO:0000313" key="8">
    <source>
        <dbReference type="Proteomes" id="UP001164187"/>
    </source>
</evidence>
<dbReference type="InterPro" id="IPR019307">
    <property type="entry name" value="RNA-bd_AU-1/RNase_E/G"/>
</dbReference>
<name>A0ABY7JQM8_9FIRM</name>
<evidence type="ECO:0000313" key="7">
    <source>
        <dbReference type="EMBL" id="WAW14280.1"/>
    </source>
</evidence>